<evidence type="ECO:0000313" key="3">
    <source>
        <dbReference type="Proteomes" id="UP000322899"/>
    </source>
</evidence>
<evidence type="ECO:0000256" key="1">
    <source>
        <dbReference type="SAM" id="MobiDB-lite"/>
    </source>
</evidence>
<comment type="caution">
    <text evidence="2">The sequence shown here is derived from an EMBL/GenBank/DDBJ whole genome shotgun (WGS) entry which is preliminary data.</text>
</comment>
<feature type="compositionally biased region" description="Acidic residues" evidence="1">
    <location>
        <begin position="385"/>
        <end position="399"/>
    </location>
</feature>
<proteinExistence type="predicted"/>
<accession>A0A5A8DMG3</accession>
<sequence>MSSNGIELFFERDYDKAKAKLLGLVAPSFGTAVAPPVPKTVGAKSVWKRAAAAAVRTNQTTKFTWGGMARNMNKLRLSAAAAASLKDDQSFWKVPELPGSKIREPREVAPRRPCTPPKKVGEFLRMLTEHAAPNSTSGPGALATLAVSSSGASGGVADRRKAARVARRFKNKRWHDILLLPNPAPEAETKAKPAPIELMDPENNKEYNERALQVLLDDEVSKAQTVAHSRKRLRALIDHPSFHEAAERVGVDPESLWPRDVHSFDKPRSAASGGVRIVSLKDVQDADRWEAFLKWDVARVKRLALVMVESRRLVRLRDGLIKLATERAIEAEYRAQVAASHGEQLPQATAPTKSAPELAVELPSAPYRFGSHESTGSSPASESSSIDDEFWPPDPEGDFAIERRIRDTVTASPLFRARLEHSMPRRLAGGNATRRQLIGLGFGGRRASDPFGLVEEMESVAEAAEADNGALSPTSEGASPKRSAGPPSPLGG</sequence>
<feature type="region of interest" description="Disordered" evidence="1">
    <location>
        <begin position="458"/>
        <end position="492"/>
    </location>
</feature>
<organism evidence="2 3">
    <name type="scientific">Cafeteria roenbergensis</name>
    <name type="common">Marine flagellate</name>
    <dbReference type="NCBI Taxonomy" id="33653"/>
    <lineage>
        <taxon>Eukaryota</taxon>
        <taxon>Sar</taxon>
        <taxon>Stramenopiles</taxon>
        <taxon>Bigyra</taxon>
        <taxon>Opalozoa</taxon>
        <taxon>Bicosoecida</taxon>
        <taxon>Cafeteriaceae</taxon>
        <taxon>Cafeteria</taxon>
    </lineage>
</organism>
<feature type="region of interest" description="Disordered" evidence="1">
    <location>
        <begin position="368"/>
        <end position="399"/>
    </location>
</feature>
<name>A0A5A8DMG3_CAFRO</name>
<dbReference type="AlphaFoldDB" id="A0A5A8DMG3"/>
<feature type="compositionally biased region" description="Low complexity" evidence="1">
    <location>
        <begin position="372"/>
        <end position="384"/>
    </location>
</feature>
<dbReference type="EMBL" id="VLTO01000091">
    <property type="protein sequence ID" value="KAA0165894.1"/>
    <property type="molecule type" value="Genomic_DNA"/>
</dbReference>
<reference evidence="2 3" key="1">
    <citation type="submission" date="2019-07" db="EMBL/GenBank/DDBJ databases">
        <title>Genomes of Cafeteria roenbergensis.</title>
        <authorList>
            <person name="Fischer M.G."/>
            <person name="Hackl T."/>
            <person name="Roman M."/>
        </authorList>
    </citation>
    <scope>NUCLEOTIDE SEQUENCE [LARGE SCALE GENOMIC DNA]</scope>
    <source>
        <strain evidence="2 3">E4-10P</strain>
    </source>
</reference>
<evidence type="ECO:0000313" key="2">
    <source>
        <dbReference type="EMBL" id="KAA0165894.1"/>
    </source>
</evidence>
<gene>
    <name evidence="2" type="ORF">FNF27_07581</name>
</gene>
<protein>
    <submittedName>
        <fullName evidence="2">Uncharacterized protein</fullName>
    </submittedName>
</protein>
<dbReference type="Proteomes" id="UP000322899">
    <property type="component" value="Unassembled WGS sequence"/>
</dbReference>